<reference evidence="2" key="1">
    <citation type="journal article" date="2019" name="Int. J. Syst. Evol. Microbiol.">
        <title>The Global Catalogue of Microorganisms (GCM) 10K type strain sequencing project: providing services to taxonomists for standard genome sequencing and annotation.</title>
        <authorList>
            <consortium name="The Broad Institute Genomics Platform"/>
            <consortium name="The Broad Institute Genome Sequencing Center for Infectious Disease"/>
            <person name="Wu L."/>
            <person name="Ma J."/>
        </authorList>
    </citation>
    <scope>NUCLEOTIDE SEQUENCE [LARGE SCALE GENOMIC DNA]</scope>
    <source>
        <strain evidence="2">JCM 31037</strain>
    </source>
</reference>
<accession>A0ABW3YQW9</accession>
<sequence>MEERLLEIVFSLPRNPRSRTFLSQLRTLLADVAYAGPAETENVRGDAVDRLILTPPNPADARPVTTFELADTSAPQVVFDTGQTIGIQADDTSDTPVPPALVELSELTHRLAGHIRRVDHTGVNLPADHTTPEQWRNLVNGLASASTMYRYPSGEEWPFILPSTSDELVGDIRTFVTGREPRFELVYDRWSRKTTWQFALWTDLTRTELERLFPGPEGTTIGGLEEIFRVVAVQSPWPGLGIRFDLCYRIEDSPSDWETGEWLVTEGGRIR</sequence>
<organism evidence="1 2">
    <name type="scientific">Micromonospora sonneratiae</name>
    <dbReference type="NCBI Taxonomy" id="1184706"/>
    <lineage>
        <taxon>Bacteria</taxon>
        <taxon>Bacillati</taxon>
        <taxon>Actinomycetota</taxon>
        <taxon>Actinomycetes</taxon>
        <taxon>Micromonosporales</taxon>
        <taxon>Micromonosporaceae</taxon>
        <taxon>Micromonospora</taxon>
    </lineage>
</organism>
<gene>
    <name evidence="1" type="ORF">ACFQ4H_31440</name>
</gene>
<name>A0ABW3YQW9_9ACTN</name>
<dbReference type="RefSeq" id="WP_377578251.1">
    <property type="nucleotide sequence ID" value="NZ_JBHTMP010000086.1"/>
</dbReference>
<protein>
    <submittedName>
        <fullName evidence="1">Uncharacterized protein</fullName>
    </submittedName>
</protein>
<dbReference type="EMBL" id="JBHTMP010000086">
    <property type="protein sequence ID" value="MFD1325604.1"/>
    <property type="molecule type" value="Genomic_DNA"/>
</dbReference>
<proteinExistence type="predicted"/>
<comment type="caution">
    <text evidence="1">The sequence shown here is derived from an EMBL/GenBank/DDBJ whole genome shotgun (WGS) entry which is preliminary data.</text>
</comment>
<keyword evidence="2" id="KW-1185">Reference proteome</keyword>
<dbReference type="Proteomes" id="UP001597260">
    <property type="component" value="Unassembled WGS sequence"/>
</dbReference>
<evidence type="ECO:0000313" key="2">
    <source>
        <dbReference type="Proteomes" id="UP001597260"/>
    </source>
</evidence>
<evidence type="ECO:0000313" key="1">
    <source>
        <dbReference type="EMBL" id="MFD1325604.1"/>
    </source>
</evidence>